<dbReference type="Gramene" id="mRNA:HanXRQr2_Chr17g0778771">
    <property type="protein sequence ID" value="CDS:HanXRQr2_Chr17g0778771.1"/>
    <property type="gene ID" value="HanXRQr2_Chr17g0778771"/>
</dbReference>
<name>A0A9K3DFZ3_HELAN</name>
<dbReference type="Proteomes" id="UP000215914">
    <property type="component" value="Unassembled WGS sequence"/>
</dbReference>
<keyword evidence="2" id="KW-1185">Reference proteome</keyword>
<proteinExistence type="predicted"/>
<dbReference type="AlphaFoldDB" id="A0A9K3DFZ3"/>
<evidence type="ECO:0000313" key="2">
    <source>
        <dbReference type="Proteomes" id="UP000215914"/>
    </source>
</evidence>
<dbReference type="EMBL" id="MNCJ02000332">
    <property type="protein sequence ID" value="KAF5753317.1"/>
    <property type="molecule type" value="Genomic_DNA"/>
</dbReference>
<reference evidence="1" key="1">
    <citation type="journal article" date="2017" name="Nature">
        <title>The sunflower genome provides insights into oil metabolism, flowering and Asterid evolution.</title>
        <authorList>
            <person name="Badouin H."/>
            <person name="Gouzy J."/>
            <person name="Grassa C.J."/>
            <person name="Murat F."/>
            <person name="Staton S.E."/>
            <person name="Cottret L."/>
            <person name="Lelandais-Briere C."/>
            <person name="Owens G.L."/>
            <person name="Carrere S."/>
            <person name="Mayjonade B."/>
            <person name="Legrand L."/>
            <person name="Gill N."/>
            <person name="Kane N.C."/>
            <person name="Bowers J.E."/>
            <person name="Hubner S."/>
            <person name="Bellec A."/>
            <person name="Berard A."/>
            <person name="Berges H."/>
            <person name="Blanchet N."/>
            <person name="Boniface M.C."/>
            <person name="Brunel D."/>
            <person name="Catrice O."/>
            <person name="Chaidir N."/>
            <person name="Claudel C."/>
            <person name="Donnadieu C."/>
            <person name="Faraut T."/>
            <person name="Fievet G."/>
            <person name="Helmstetter N."/>
            <person name="King M."/>
            <person name="Knapp S.J."/>
            <person name="Lai Z."/>
            <person name="Le Paslier M.C."/>
            <person name="Lippi Y."/>
            <person name="Lorenzon L."/>
            <person name="Mandel J.R."/>
            <person name="Marage G."/>
            <person name="Marchand G."/>
            <person name="Marquand E."/>
            <person name="Bret-Mestries E."/>
            <person name="Morien E."/>
            <person name="Nambeesan S."/>
            <person name="Nguyen T."/>
            <person name="Pegot-Espagnet P."/>
            <person name="Pouilly N."/>
            <person name="Raftis F."/>
            <person name="Sallet E."/>
            <person name="Schiex T."/>
            <person name="Thomas J."/>
            <person name="Vandecasteele C."/>
            <person name="Vares D."/>
            <person name="Vear F."/>
            <person name="Vautrin S."/>
            <person name="Crespi M."/>
            <person name="Mangin B."/>
            <person name="Burke J.M."/>
            <person name="Salse J."/>
            <person name="Munos S."/>
            <person name="Vincourt P."/>
            <person name="Rieseberg L.H."/>
            <person name="Langlade N.B."/>
        </authorList>
    </citation>
    <scope>NUCLEOTIDE SEQUENCE</scope>
    <source>
        <tissue evidence="1">Leaves</tissue>
    </source>
</reference>
<comment type="caution">
    <text evidence="1">The sequence shown here is derived from an EMBL/GenBank/DDBJ whole genome shotgun (WGS) entry which is preliminary data.</text>
</comment>
<organism evidence="1 2">
    <name type="scientific">Helianthus annuus</name>
    <name type="common">Common sunflower</name>
    <dbReference type="NCBI Taxonomy" id="4232"/>
    <lineage>
        <taxon>Eukaryota</taxon>
        <taxon>Viridiplantae</taxon>
        <taxon>Streptophyta</taxon>
        <taxon>Embryophyta</taxon>
        <taxon>Tracheophyta</taxon>
        <taxon>Spermatophyta</taxon>
        <taxon>Magnoliopsida</taxon>
        <taxon>eudicotyledons</taxon>
        <taxon>Gunneridae</taxon>
        <taxon>Pentapetalae</taxon>
        <taxon>asterids</taxon>
        <taxon>campanulids</taxon>
        <taxon>Asterales</taxon>
        <taxon>Asteraceae</taxon>
        <taxon>Asteroideae</taxon>
        <taxon>Heliantheae alliance</taxon>
        <taxon>Heliantheae</taxon>
        <taxon>Helianthus</taxon>
    </lineage>
</organism>
<sequence>MLNIHIASLTVVEVDFVPACKTCHRFPALESQNQEPSAPSAFLAHLYPVCTTLIRYKD</sequence>
<protein>
    <submittedName>
        <fullName evidence="1">Uncharacterized protein</fullName>
    </submittedName>
</protein>
<gene>
    <name evidence="1" type="ORF">HanXRQr2_Chr17g0778771</name>
</gene>
<reference evidence="1" key="2">
    <citation type="submission" date="2020-06" db="EMBL/GenBank/DDBJ databases">
        <title>Helianthus annuus Genome sequencing and assembly Release 2.</title>
        <authorList>
            <person name="Gouzy J."/>
            <person name="Langlade N."/>
            <person name="Munos S."/>
        </authorList>
    </citation>
    <scope>NUCLEOTIDE SEQUENCE</scope>
    <source>
        <tissue evidence="1">Leaves</tissue>
    </source>
</reference>
<evidence type="ECO:0000313" key="1">
    <source>
        <dbReference type="EMBL" id="KAF5753317.1"/>
    </source>
</evidence>
<accession>A0A9K3DFZ3</accession>